<organism evidence="1 2">
    <name type="scientific">Deinococcus soli</name>
    <name type="common">ex Cha et al. 2016</name>
    <dbReference type="NCBI Taxonomy" id="1309411"/>
    <lineage>
        <taxon>Bacteria</taxon>
        <taxon>Thermotogati</taxon>
        <taxon>Deinococcota</taxon>
        <taxon>Deinococci</taxon>
        <taxon>Deinococcales</taxon>
        <taxon>Deinococcaceae</taxon>
        <taxon>Deinococcus</taxon>
    </lineage>
</organism>
<evidence type="ECO:0008006" key="3">
    <source>
        <dbReference type="Google" id="ProtNLM"/>
    </source>
</evidence>
<gene>
    <name evidence="1" type="ORF">J2Y00_002595</name>
</gene>
<dbReference type="AlphaFoldDB" id="A0AAE3XFY6"/>
<dbReference type="EMBL" id="JAVDQK010000005">
    <property type="protein sequence ID" value="MDR6218998.1"/>
    <property type="molecule type" value="Genomic_DNA"/>
</dbReference>
<protein>
    <recommendedName>
        <fullName evidence="3">Nucleotidyltransferase</fullName>
    </recommendedName>
</protein>
<dbReference type="Pfam" id="PF10127">
    <property type="entry name" value="RlaP"/>
    <property type="match status" value="1"/>
</dbReference>
<dbReference type="PANTHER" id="PTHR34817:SF2">
    <property type="entry name" value="NUCLEOTIDYLTRANSFERASE"/>
    <property type="match status" value="1"/>
</dbReference>
<proteinExistence type="predicted"/>
<comment type="caution">
    <text evidence="1">The sequence shown here is derived from an EMBL/GenBank/DDBJ whole genome shotgun (WGS) entry which is preliminary data.</text>
</comment>
<dbReference type="PANTHER" id="PTHR34817">
    <property type="entry name" value="NUCLEOTIDYLTRANSFERASE"/>
    <property type="match status" value="1"/>
</dbReference>
<reference evidence="1" key="1">
    <citation type="submission" date="2023-07" db="EMBL/GenBank/DDBJ databases">
        <title>Sorghum-associated microbial communities from plants grown in Nebraska, USA.</title>
        <authorList>
            <person name="Schachtman D."/>
        </authorList>
    </citation>
    <scope>NUCLEOTIDE SEQUENCE</scope>
    <source>
        <strain evidence="1">BE330</strain>
    </source>
</reference>
<dbReference type="InterPro" id="IPR018775">
    <property type="entry name" value="RlaP"/>
</dbReference>
<sequence length="300" mass="34748">MTQTLRPLYTGTQVVTLVPVIAPDNTVRRPVGSVGIVTREPAGLSHAYRVRFSDGKELSFLRRQLDVRRHHERHATSDDLNWADFIQYRCVVGSRAFNLNSDTSDYDRRGFFLPPADAHWSLWGIPKHIEDPVTRDTYWELGRFLEFLLKADPNALEALSSPLVEHATPLAEELRALTPAFLSQLVYQTYSGYVMTQLKKLEADVRNHGGPRWKHGMHLLRLLISGTHIVRTGEMLLDVTPWREQLLDIKRGEWTWEAFATWHQALQRDFEQAFATTRLPERPQREPVNDYLIRARRSMI</sequence>
<dbReference type="Proteomes" id="UP001185331">
    <property type="component" value="Unassembled WGS sequence"/>
</dbReference>
<evidence type="ECO:0000313" key="2">
    <source>
        <dbReference type="Proteomes" id="UP001185331"/>
    </source>
</evidence>
<evidence type="ECO:0000313" key="1">
    <source>
        <dbReference type="EMBL" id="MDR6218998.1"/>
    </source>
</evidence>
<dbReference type="RefSeq" id="WP_309853964.1">
    <property type="nucleotide sequence ID" value="NZ_JAVDQJ010000004.1"/>
</dbReference>
<name>A0AAE3XFY6_9DEIO</name>
<accession>A0AAE3XFY6</accession>